<feature type="region of interest" description="Disordered" evidence="1">
    <location>
        <begin position="270"/>
        <end position="336"/>
    </location>
</feature>
<reference evidence="2" key="1">
    <citation type="journal article" date="2020" name="PLoS ONE">
        <title>Isolation and characterization of Streptomyces bacteriophages and Streptomyces strains encoding biosynthetic arsenals: Streptomyces strains and phages for antibiotic discovery.</title>
        <authorList>
            <person name="Montano E.T."/>
            <person name="Nideffer J.F."/>
            <person name="Brumage L."/>
            <person name="Erb M."/>
            <person name="Derman A.I."/>
            <person name="Davis J.P."/>
            <person name="Estrada E."/>
            <person name="Fu S."/>
            <person name="Le D."/>
            <person name="Vuppala A."/>
            <person name="Tran C."/>
            <person name="Luterstein E."/>
            <person name="Lakkaraju S."/>
            <person name="Panchagnula S."/>
            <person name="Ren C."/>
            <person name="Doan J."/>
            <person name="Tran S."/>
            <person name="Soriano J."/>
            <person name="Fujita Y."/>
            <person name="Gutala P."/>
            <person name="Fujii Q."/>
            <person name="Lee M."/>
            <person name="Bui A."/>
            <person name="Villarreal C."/>
            <person name="Shing S.R."/>
            <person name="Kim S."/>
            <person name="Freeman D."/>
            <person name="Racha V."/>
            <person name="Ho A."/>
            <person name="Kumar P."/>
            <person name="Falah K."/>
            <person name="Dawson T."/>
            <person name="Enustun E."/>
            <person name="Prichard A."/>
            <person name="Gomez A."/>
            <person name="Khanna K."/>
            <person name="Trigg S."/>
            <person name="Fernandez L."/>
            <person name="Pogliano K."/>
            <person name="Pogliano J."/>
        </authorList>
    </citation>
    <scope>NUCLEOTIDE SEQUENCE</scope>
    <source>
        <strain evidence="2">QF2</strain>
    </source>
</reference>
<dbReference type="AlphaFoldDB" id="A0A927GLG9"/>
<dbReference type="EMBL" id="JACWUS010000001">
    <property type="protein sequence ID" value="MBD2827315.1"/>
    <property type="molecule type" value="Genomic_DNA"/>
</dbReference>
<feature type="region of interest" description="Disordered" evidence="1">
    <location>
        <begin position="1"/>
        <end position="21"/>
    </location>
</feature>
<sequence length="336" mass="35617">MGQPGRRPGAGRVRAGQALHEDHPAHRALRAALTEAYALLPNIPPGGQAKARGFFDAAHRALAVLADPAQTPPVMRWYAEVVAMDGARVLLDRVMVIRHRDAQDLPVGTSSLPLHAWQDGLRQHYGLLPQVTGYTRCGGARRRSKARCGPCRSRTATWSGCAAAPAARSSPWPTAPTPRSTTPASWTSCTPWTATSPRSPRTAGRRDGRRPRGPAAFDPLDTPVAGQQLANGLDRWIWTPGGGAEAFLVPADQLGGVRWQLAEGDWWAGFRPSRRPPNSAAGPSGSPATAAGPRTYAAGSARSGWSTAPCWRTTPPPSRRCCAASGPWSTPAPPTG</sequence>
<organism evidence="2">
    <name type="scientific">Streptomyces globisporus</name>
    <dbReference type="NCBI Taxonomy" id="1908"/>
    <lineage>
        <taxon>Bacteria</taxon>
        <taxon>Bacillati</taxon>
        <taxon>Actinomycetota</taxon>
        <taxon>Actinomycetes</taxon>
        <taxon>Kitasatosporales</taxon>
        <taxon>Streptomycetaceae</taxon>
        <taxon>Streptomyces</taxon>
    </lineage>
</organism>
<proteinExistence type="predicted"/>
<evidence type="ECO:0000256" key="1">
    <source>
        <dbReference type="SAM" id="MobiDB-lite"/>
    </source>
</evidence>
<gene>
    <name evidence="2" type="ORF">ID875_00510</name>
</gene>
<feature type="compositionally biased region" description="Low complexity" evidence="1">
    <location>
        <begin position="1"/>
        <end position="18"/>
    </location>
</feature>
<name>A0A927GLG9_STRGL</name>
<feature type="compositionally biased region" description="Low complexity" evidence="1">
    <location>
        <begin position="162"/>
        <end position="188"/>
    </location>
</feature>
<protein>
    <submittedName>
        <fullName evidence="2">Uncharacterized protein</fullName>
    </submittedName>
</protein>
<feature type="region of interest" description="Disordered" evidence="1">
    <location>
        <begin position="160"/>
        <end position="225"/>
    </location>
</feature>
<comment type="caution">
    <text evidence="2">The sequence shown here is derived from an EMBL/GenBank/DDBJ whole genome shotgun (WGS) entry which is preliminary data.</text>
</comment>
<feature type="compositionally biased region" description="Low complexity" evidence="1">
    <location>
        <begin position="276"/>
        <end position="293"/>
    </location>
</feature>
<evidence type="ECO:0000313" key="2">
    <source>
        <dbReference type="EMBL" id="MBD2827315.1"/>
    </source>
</evidence>
<accession>A0A927GLG9</accession>